<evidence type="ECO:0000256" key="1">
    <source>
        <dbReference type="ARBA" id="ARBA00008434"/>
    </source>
</evidence>
<dbReference type="SMART" id="SM01387">
    <property type="entry name" value="Ribosomal_S15"/>
    <property type="match status" value="1"/>
</dbReference>
<dbReference type="AlphaFoldDB" id="A0A0D7AJI8"/>
<dbReference type="GO" id="GO:0005840">
    <property type="term" value="C:ribosome"/>
    <property type="evidence" value="ECO:0007669"/>
    <property type="project" value="UniProtKB-KW"/>
</dbReference>
<dbReference type="PROSITE" id="PS00362">
    <property type="entry name" value="RIBOSOMAL_S15"/>
    <property type="match status" value="1"/>
</dbReference>
<dbReference type="CDD" id="cd00677">
    <property type="entry name" value="S15_NS1_EPRS_RNA-bind"/>
    <property type="match status" value="1"/>
</dbReference>
<evidence type="ECO:0000256" key="3">
    <source>
        <dbReference type="ARBA" id="ARBA00023274"/>
    </source>
</evidence>
<dbReference type="GO" id="GO:0005737">
    <property type="term" value="C:cytoplasm"/>
    <property type="evidence" value="ECO:0007669"/>
    <property type="project" value="UniProtKB-ARBA"/>
</dbReference>
<sequence>MLRSCFGEISRLVASSSRAAASSSRRSLHTTAVQYAQTANARARRKSHGIFKEERQRMSDRSRPHVVLGLRPGEESKWEKSDLARCLVQKEELEPIKPDESYRYIPDKHSWGTVAMPPTLAFGVGEEERRLLFDQLPVASARMYAIEESIRLAGQHYDKVVSEEEEKKRIKVELQKANHLARMVDLRLANAAGIAYENRRRIIAEFSDHTVNPFDPGRSEVQAALLTYRIRNMWNHLTRNKRDIGNRRALRRLVHQRAKILKYLRRTAPARHDILLERLAVEPQSVQGELII</sequence>
<dbReference type="EMBL" id="KN881675">
    <property type="protein sequence ID" value="KIY50495.1"/>
    <property type="molecule type" value="Genomic_DNA"/>
</dbReference>
<gene>
    <name evidence="5" type="ORF">FISHEDRAFT_71547</name>
</gene>
<dbReference type="InterPro" id="IPR005290">
    <property type="entry name" value="Ribosomal_uS15_bac-type"/>
</dbReference>
<dbReference type="InterPro" id="IPR009068">
    <property type="entry name" value="uS15_NS1_RNA-bd_sf"/>
</dbReference>
<dbReference type="PANTHER" id="PTHR23321:SF26">
    <property type="entry name" value="SMALL RIBOSOMAL SUBUNIT PROTEIN US15M"/>
    <property type="match status" value="1"/>
</dbReference>
<reference evidence="5 6" key="1">
    <citation type="journal article" date="2015" name="Fungal Genet. Biol.">
        <title>Evolution of novel wood decay mechanisms in Agaricales revealed by the genome sequences of Fistulina hepatica and Cylindrobasidium torrendii.</title>
        <authorList>
            <person name="Floudas D."/>
            <person name="Held B.W."/>
            <person name="Riley R."/>
            <person name="Nagy L.G."/>
            <person name="Koehler G."/>
            <person name="Ransdell A.S."/>
            <person name="Younus H."/>
            <person name="Chow J."/>
            <person name="Chiniquy J."/>
            <person name="Lipzen A."/>
            <person name="Tritt A."/>
            <person name="Sun H."/>
            <person name="Haridas S."/>
            <person name="LaButti K."/>
            <person name="Ohm R.A."/>
            <person name="Kues U."/>
            <person name="Blanchette R.A."/>
            <person name="Grigoriev I.V."/>
            <person name="Minto R.E."/>
            <person name="Hibbett D.S."/>
        </authorList>
    </citation>
    <scope>NUCLEOTIDE SEQUENCE [LARGE SCALE GENOMIC DNA]</scope>
    <source>
        <strain evidence="5 6">ATCC 64428</strain>
    </source>
</reference>
<evidence type="ECO:0000256" key="4">
    <source>
        <dbReference type="RuleBase" id="RU003919"/>
    </source>
</evidence>
<comment type="similarity">
    <text evidence="1 4">Belongs to the universal ribosomal protein uS15 family.</text>
</comment>
<evidence type="ECO:0000313" key="5">
    <source>
        <dbReference type="EMBL" id="KIY50495.1"/>
    </source>
</evidence>
<dbReference type="Proteomes" id="UP000054144">
    <property type="component" value="Unassembled WGS sequence"/>
</dbReference>
<dbReference type="OrthoDB" id="441444at2759"/>
<name>A0A0D7AJI8_9AGAR</name>
<dbReference type="Gene3D" id="1.10.287.10">
    <property type="entry name" value="S15/NS1, RNA-binding"/>
    <property type="match status" value="1"/>
</dbReference>
<dbReference type="Pfam" id="PF00312">
    <property type="entry name" value="Ribosomal_S15"/>
    <property type="match status" value="1"/>
</dbReference>
<evidence type="ECO:0000313" key="6">
    <source>
        <dbReference type="Proteomes" id="UP000054144"/>
    </source>
</evidence>
<proteinExistence type="inferred from homology"/>
<keyword evidence="6" id="KW-1185">Reference proteome</keyword>
<dbReference type="GO" id="GO:1990904">
    <property type="term" value="C:ribonucleoprotein complex"/>
    <property type="evidence" value="ECO:0007669"/>
    <property type="project" value="UniProtKB-KW"/>
</dbReference>
<evidence type="ECO:0000256" key="2">
    <source>
        <dbReference type="ARBA" id="ARBA00022980"/>
    </source>
</evidence>
<dbReference type="GO" id="GO:0003735">
    <property type="term" value="F:structural constituent of ribosome"/>
    <property type="evidence" value="ECO:0007669"/>
    <property type="project" value="InterPro"/>
</dbReference>
<dbReference type="SUPFAM" id="SSF47060">
    <property type="entry name" value="S15/NS1 RNA-binding domain"/>
    <property type="match status" value="1"/>
</dbReference>
<dbReference type="PANTHER" id="PTHR23321">
    <property type="entry name" value="RIBOSOMAL PROTEIN S15, BACTERIAL AND ORGANELLAR"/>
    <property type="match status" value="1"/>
</dbReference>
<accession>A0A0D7AJI8</accession>
<organism evidence="5 6">
    <name type="scientific">Fistulina hepatica ATCC 64428</name>
    <dbReference type="NCBI Taxonomy" id="1128425"/>
    <lineage>
        <taxon>Eukaryota</taxon>
        <taxon>Fungi</taxon>
        <taxon>Dikarya</taxon>
        <taxon>Basidiomycota</taxon>
        <taxon>Agaricomycotina</taxon>
        <taxon>Agaricomycetes</taxon>
        <taxon>Agaricomycetidae</taxon>
        <taxon>Agaricales</taxon>
        <taxon>Fistulinaceae</taxon>
        <taxon>Fistulina</taxon>
    </lineage>
</organism>
<protein>
    <submittedName>
        <fullName evidence="5">S15/NS1 RNA-binding domain-containing protein</fullName>
    </submittedName>
</protein>
<dbReference type="HAMAP" id="MF_01343_B">
    <property type="entry name" value="Ribosomal_uS15_B"/>
    <property type="match status" value="1"/>
</dbReference>
<dbReference type="InterPro" id="IPR000589">
    <property type="entry name" value="Ribosomal_uS15"/>
</dbReference>
<dbReference type="GO" id="GO:0006412">
    <property type="term" value="P:translation"/>
    <property type="evidence" value="ECO:0007669"/>
    <property type="project" value="InterPro"/>
</dbReference>
<keyword evidence="3 4" id="KW-0687">Ribonucleoprotein</keyword>
<keyword evidence="2 4" id="KW-0689">Ribosomal protein</keyword>